<evidence type="ECO:0000259" key="10">
    <source>
        <dbReference type="PROSITE" id="PS51831"/>
    </source>
</evidence>
<dbReference type="SMART" id="SM00471">
    <property type="entry name" value="HDc"/>
    <property type="match status" value="1"/>
</dbReference>
<evidence type="ECO:0000256" key="2">
    <source>
        <dbReference type="ARBA" id="ARBA00001936"/>
    </source>
</evidence>
<dbReference type="Pfam" id="PF13023">
    <property type="entry name" value="HD_3"/>
    <property type="match status" value="1"/>
</dbReference>
<dbReference type="STRING" id="1797516.A3D26_04730"/>
<comment type="cofactor">
    <cofactor evidence="2">
        <name>Mn(2+)</name>
        <dbReference type="ChEBI" id="CHEBI:29035"/>
    </cofactor>
</comment>
<dbReference type="PANTHER" id="PTHR11845">
    <property type="entry name" value="5'-DEOXYNUCLEOTIDASE HDDC2"/>
    <property type="match status" value="1"/>
</dbReference>
<feature type="domain" description="HD" evidence="10">
    <location>
        <begin position="36"/>
        <end position="137"/>
    </location>
</feature>
<dbReference type="InterPro" id="IPR003607">
    <property type="entry name" value="HD/PDEase_dom"/>
</dbReference>
<dbReference type="GO" id="GO:0006753">
    <property type="term" value="P:nucleoside phosphate metabolic process"/>
    <property type="evidence" value="ECO:0007669"/>
    <property type="project" value="UniProtKB-ARBA"/>
</dbReference>
<comment type="cofactor">
    <cofactor evidence="4">
        <name>Mg(2+)</name>
        <dbReference type="ChEBI" id="CHEBI:18420"/>
    </cofactor>
</comment>
<accession>A0A1G1V6X3</accession>
<comment type="catalytic activity">
    <reaction evidence="1">
        <text>a 2'-deoxyribonucleoside 5'-phosphate + H2O = a 2'-deoxyribonucleoside + phosphate</text>
        <dbReference type="Rhea" id="RHEA:36167"/>
        <dbReference type="ChEBI" id="CHEBI:15377"/>
        <dbReference type="ChEBI" id="CHEBI:18274"/>
        <dbReference type="ChEBI" id="CHEBI:43474"/>
        <dbReference type="ChEBI" id="CHEBI:65317"/>
        <dbReference type="EC" id="3.1.3.89"/>
    </reaction>
</comment>
<dbReference type="EMBL" id="MHBZ01000022">
    <property type="protein sequence ID" value="OGY11169.1"/>
    <property type="molecule type" value="Genomic_DNA"/>
</dbReference>
<reference evidence="11 12" key="1">
    <citation type="journal article" date="2016" name="Nat. Commun.">
        <title>Thousands of microbial genomes shed light on interconnected biogeochemical processes in an aquifer system.</title>
        <authorList>
            <person name="Anantharaman K."/>
            <person name="Brown C.T."/>
            <person name="Hug L.A."/>
            <person name="Sharon I."/>
            <person name="Castelle C.J."/>
            <person name="Probst A.J."/>
            <person name="Thomas B.C."/>
            <person name="Singh A."/>
            <person name="Wilkins M.J."/>
            <person name="Karaoz U."/>
            <person name="Brodie E.L."/>
            <person name="Williams K.H."/>
            <person name="Hubbard S.S."/>
            <person name="Banfield J.F."/>
        </authorList>
    </citation>
    <scope>NUCLEOTIDE SEQUENCE [LARGE SCALE GENOMIC DNA]</scope>
</reference>
<protein>
    <recommendedName>
        <fullName evidence="6">5'-deoxynucleotidase</fullName>
        <ecNumber evidence="6">3.1.3.89</ecNumber>
    </recommendedName>
</protein>
<comment type="cofactor">
    <cofactor evidence="3">
        <name>Co(2+)</name>
        <dbReference type="ChEBI" id="CHEBI:48828"/>
    </cofactor>
</comment>
<dbReference type="SUPFAM" id="SSF109604">
    <property type="entry name" value="HD-domain/PDEase-like"/>
    <property type="match status" value="1"/>
</dbReference>
<evidence type="ECO:0000256" key="5">
    <source>
        <dbReference type="ARBA" id="ARBA00011738"/>
    </source>
</evidence>
<proteinExistence type="predicted"/>
<dbReference type="Gene3D" id="1.10.3210.10">
    <property type="entry name" value="Hypothetical protein af1432"/>
    <property type="match status" value="1"/>
</dbReference>
<dbReference type="GO" id="GO:0005737">
    <property type="term" value="C:cytoplasm"/>
    <property type="evidence" value="ECO:0007669"/>
    <property type="project" value="TreeGrafter"/>
</dbReference>
<organism evidence="11 12">
    <name type="scientific">Candidatus Blackburnbacteria bacterium RIFCSPHIGHO2_02_FULL_44_20</name>
    <dbReference type="NCBI Taxonomy" id="1797516"/>
    <lineage>
        <taxon>Bacteria</taxon>
        <taxon>Candidatus Blackburniibacteriota</taxon>
    </lineage>
</organism>
<gene>
    <name evidence="11" type="ORF">A3D26_04730</name>
</gene>
<evidence type="ECO:0000256" key="6">
    <source>
        <dbReference type="ARBA" id="ARBA00012964"/>
    </source>
</evidence>
<evidence type="ECO:0000256" key="1">
    <source>
        <dbReference type="ARBA" id="ARBA00001638"/>
    </source>
</evidence>
<evidence type="ECO:0000256" key="3">
    <source>
        <dbReference type="ARBA" id="ARBA00001941"/>
    </source>
</evidence>
<comment type="caution">
    <text evidence="11">The sequence shown here is derived from an EMBL/GenBank/DDBJ whole genome shotgun (WGS) entry which is preliminary data.</text>
</comment>
<keyword evidence="9" id="KW-0460">Magnesium</keyword>
<dbReference type="InterPro" id="IPR006674">
    <property type="entry name" value="HD_domain"/>
</dbReference>
<dbReference type="PANTHER" id="PTHR11845:SF13">
    <property type="entry name" value="5'-DEOXYNUCLEOTIDASE HDDC2"/>
    <property type="match status" value="1"/>
</dbReference>
<dbReference type="FunFam" id="1.10.3210.10:FF:000011">
    <property type="entry name" value="HD domain-containing protein 2"/>
    <property type="match status" value="1"/>
</dbReference>
<dbReference type="EC" id="3.1.3.89" evidence="6"/>
<keyword evidence="8" id="KW-0378">Hydrolase</keyword>
<dbReference type="AlphaFoldDB" id="A0A1G1V6X3"/>
<evidence type="ECO:0000256" key="8">
    <source>
        <dbReference type="ARBA" id="ARBA00022801"/>
    </source>
</evidence>
<dbReference type="InterPro" id="IPR039356">
    <property type="entry name" value="YfbR/HDDC2"/>
</dbReference>
<evidence type="ECO:0000313" key="12">
    <source>
        <dbReference type="Proteomes" id="UP000178319"/>
    </source>
</evidence>
<keyword evidence="7" id="KW-0479">Metal-binding</keyword>
<name>A0A1G1V6X3_9BACT</name>
<evidence type="ECO:0000256" key="9">
    <source>
        <dbReference type="ARBA" id="ARBA00022842"/>
    </source>
</evidence>
<sequence length="181" mass="20482">MKRFNEFAKFMGHVGDLKKLDRTGWARRGIQNPESVADHSFRTTIMALVLADGAGVDQNKAVKMALIHDLAESMVGDLTPADGVSAEGKHQLEADAFKKLCSDIDNGNELLRLFQEFEDNKTPEAQFVERLDKLEMMLQAHEYGIDQPNVDLHSFWDHIKGFDFGDLKEVYDDLETTHNSK</sequence>
<dbReference type="PROSITE" id="PS51831">
    <property type="entry name" value="HD"/>
    <property type="match status" value="1"/>
</dbReference>
<dbReference type="GO" id="GO:0002953">
    <property type="term" value="F:5'-deoxynucleotidase activity"/>
    <property type="evidence" value="ECO:0007669"/>
    <property type="project" value="UniProtKB-EC"/>
</dbReference>
<comment type="subunit">
    <text evidence="5">Homodimer.</text>
</comment>
<evidence type="ECO:0000256" key="4">
    <source>
        <dbReference type="ARBA" id="ARBA00001946"/>
    </source>
</evidence>
<evidence type="ECO:0000256" key="7">
    <source>
        <dbReference type="ARBA" id="ARBA00022723"/>
    </source>
</evidence>
<dbReference type="Proteomes" id="UP000178319">
    <property type="component" value="Unassembled WGS sequence"/>
</dbReference>
<evidence type="ECO:0000313" key="11">
    <source>
        <dbReference type="EMBL" id="OGY11169.1"/>
    </source>
</evidence>
<dbReference type="GO" id="GO:0046872">
    <property type="term" value="F:metal ion binding"/>
    <property type="evidence" value="ECO:0007669"/>
    <property type="project" value="UniProtKB-KW"/>
</dbReference>